<protein>
    <submittedName>
        <fullName evidence="4">Aspartic peptidase domain-containing protein</fullName>
    </submittedName>
</protein>
<dbReference type="SUPFAM" id="SSF50630">
    <property type="entry name" value="Acid proteases"/>
    <property type="match status" value="1"/>
</dbReference>
<name>A0A1Y1ZP68_9PLEO</name>
<dbReference type="GO" id="GO:0004190">
    <property type="term" value="F:aspartic-type endopeptidase activity"/>
    <property type="evidence" value="ECO:0007669"/>
    <property type="project" value="InterPro"/>
</dbReference>
<dbReference type="InterPro" id="IPR033121">
    <property type="entry name" value="PEPTIDASE_A1"/>
</dbReference>
<evidence type="ECO:0000313" key="4">
    <source>
        <dbReference type="EMBL" id="ORY11615.1"/>
    </source>
</evidence>
<dbReference type="Pfam" id="PF00026">
    <property type="entry name" value="Asp"/>
    <property type="match status" value="1"/>
</dbReference>
<dbReference type="PANTHER" id="PTHR47966:SF65">
    <property type="entry name" value="ASPARTIC-TYPE ENDOPEPTIDASE"/>
    <property type="match status" value="1"/>
</dbReference>
<evidence type="ECO:0000259" key="3">
    <source>
        <dbReference type="PROSITE" id="PS51767"/>
    </source>
</evidence>
<organism evidence="4 5">
    <name type="scientific">Clohesyomyces aquaticus</name>
    <dbReference type="NCBI Taxonomy" id="1231657"/>
    <lineage>
        <taxon>Eukaryota</taxon>
        <taxon>Fungi</taxon>
        <taxon>Dikarya</taxon>
        <taxon>Ascomycota</taxon>
        <taxon>Pezizomycotina</taxon>
        <taxon>Dothideomycetes</taxon>
        <taxon>Pleosporomycetidae</taxon>
        <taxon>Pleosporales</taxon>
        <taxon>Lindgomycetaceae</taxon>
        <taxon>Clohesyomyces</taxon>
    </lineage>
</organism>
<dbReference type="PROSITE" id="PS51767">
    <property type="entry name" value="PEPTIDASE_A1"/>
    <property type="match status" value="1"/>
</dbReference>
<comment type="caution">
    <text evidence="4">The sequence shown here is derived from an EMBL/GenBank/DDBJ whole genome shotgun (WGS) entry which is preliminary data.</text>
</comment>
<dbReference type="Proteomes" id="UP000193144">
    <property type="component" value="Unassembled WGS sequence"/>
</dbReference>
<gene>
    <name evidence="4" type="ORF">BCR34DRAFT_601220</name>
</gene>
<dbReference type="AlphaFoldDB" id="A0A1Y1ZP68"/>
<reference evidence="4 5" key="1">
    <citation type="submission" date="2016-07" db="EMBL/GenBank/DDBJ databases">
        <title>Pervasive Adenine N6-methylation of Active Genes in Fungi.</title>
        <authorList>
            <consortium name="DOE Joint Genome Institute"/>
            <person name="Mondo S.J."/>
            <person name="Dannebaum R.O."/>
            <person name="Kuo R.C."/>
            <person name="Labutti K."/>
            <person name="Haridas S."/>
            <person name="Kuo A."/>
            <person name="Salamov A."/>
            <person name="Ahrendt S.R."/>
            <person name="Lipzen A."/>
            <person name="Sullivan W."/>
            <person name="Andreopoulos W.B."/>
            <person name="Clum A."/>
            <person name="Lindquist E."/>
            <person name="Daum C."/>
            <person name="Ramamoorthy G.K."/>
            <person name="Gryganskyi A."/>
            <person name="Culley D."/>
            <person name="Magnuson J.K."/>
            <person name="James T.Y."/>
            <person name="O'Malley M.A."/>
            <person name="Stajich J.E."/>
            <person name="Spatafora J.W."/>
            <person name="Visel A."/>
            <person name="Grigoriev I.V."/>
        </authorList>
    </citation>
    <scope>NUCLEOTIDE SEQUENCE [LARGE SCALE GENOMIC DNA]</scope>
    <source>
        <strain evidence="4 5">CBS 115471</strain>
    </source>
</reference>
<dbReference type="STRING" id="1231657.A0A1Y1ZP68"/>
<evidence type="ECO:0000256" key="1">
    <source>
        <dbReference type="ARBA" id="ARBA00007447"/>
    </source>
</evidence>
<evidence type="ECO:0000256" key="2">
    <source>
        <dbReference type="PIRSR" id="PIRSR601461-1"/>
    </source>
</evidence>
<dbReference type="PANTHER" id="PTHR47966">
    <property type="entry name" value="BETA-SITE APP-CLEAVING ENZYME, ISOFORM A-RELATED"/>
    <property type="match status" value="1"/>
</dbReference>
<feature type="domain" description="Peptidase A1" evidence="3">
    <location>
        <begin position="39"/>
        <end position="357"/>
    </location>
</feature>
<feature type="active site" evidence="2">
    <location>
        <position position="250"/>
    </location>
</feature>
<proteinExistence type="inferred from homology"/>
<dbReference type="EMBL" id="MCFA01000059">
    <property type="protein sequence ID" value="ORY11615.1"/>
    <property type="molecule type" value="Genomic_DNA"/>
</dbReference>
<comment type="similarity">
    <text evidence="1">Belongs to the peptidase A1 family.</text>
</comment>
<feature type="active site" evidence="2">
    <location>
        <position position="57"/>
    </location>
</feature>
<sequence length="404" mass="43766">MLLLLAVDATPAPGIKSALNLPLHTVQIPTSNEFNGFMHIVNVTIGSNNQTVPLEFDLGSAVIWVNPDCQQCEKQTKARCEQFPRYNVMTSKTSKLLDKSFNRTYGGYAAAGVYFTDDIKIGSVTVKQQQIGLAAETSNFSMGLWGSGQGTDLGYPTVVQSLSAQGQINSAAFSLDLRPVKSTGSLTFGGIDTKKYRCDLGRVPFQNFTQQYYIHINGVGQTPPGKQPISYPASIWNPENNTEGTRVFIDSGVPYNYLPQYVFAAIGKDYPRAKEQFNEHGVPKFVVPCEAPTTGTIDLTFGSKTVKIPYQDMVVNEYGTCYLGFALAPPGFYILGMPFLRGAYVVFDNENREVWIGESDDCGSDVVPIGKGKDAVPIVAGCGCQASNYNLPVYAAPSATASVP</sequence>
<accession>A0A1Y1ZP68</accession>
<dbReference type="Gene3D" id="2.40.70.10">
    <property type="entry name" value="Acid Proteases"/>
    <property type="match status" value="2"/>
</dbReference>
<dbReference type="InterPro" id="IPR001461">
    <property type="entry name" value="Aspartic_peptidase_A1"/>
</dbReference>
<dbReference type="OrthoDB" id="771136at2759"/>
<evidence type="ECO:0000313" key="5">
    <source>
        <dbReference type="Proteomes" id="UP000193144"/>
    </source>
</evidence>
<dbReference type="InterPro" id="IPR021109">
    <property type="entry name" value="Peptidase_aspartic_dom_sf"/>
</dbReference>
<keyword evidence="5" id="KW-1185">Reference proteome</keyword>
<dbReference type="PRINTS" id="PR00792">
    <property type="entry name" value="PEPSIN"/>
</dbReference>
<dbReference type="GO" id="GO:0006508">
    <property type="term" value="P:proteolysis"/>
    <property type="evidence" value="ECO:0007669"/>
    <property type="project" value="InterPro"/>
</dbReference>